<protein>
    <recommendedName>
        <fullName evidence="6">Ribosomal RNA small subunit methyltransferase I</fullName>
        <ecNumber evidence="6">2.1.1.198</ecNumber>
    </recommendedName>
    <alternativeName>
        <fullName evidence="6">16S rRNA 2'-O-ribose C1402 methyltransferase</fullName>
    </alternativeName>
    <alternativeName>
        <fullName evidence="6">rRNA (cytidine-2'-O-)-methyltransferase RsmI</fullName>
    </alternativeName>
</protein>
<dbReference type="PANTHER" id="PTHR46111:SF1">
    <property type="entry name" value="RIBOSOMAL RNA SMALL SUBUNIT METHYLTRANSFERASE I"/>
    <property type="match status" value="1"/>
</dbReference>
<evidence type="ECO:0000256" key="4">
    <source>
        <dbReference type="ARBA" id="ARBA00022679"/>
    </source>
</evidence>
<keyword evidence="4 6" id="KW-0808">Transferase</keyword>
<proteinExistence type="inferred from homology"/>
<dbReference type="InterPro" id="IPR008189">
    <property type="entry name" value="rRNA_ssu_MeTfrase_I"/>
</dbReference>
<dbReference type="PIRSF" id="PIRSF005917">
    <property type="entry name" value="MTase_YraL"/>
    <property type="match status" value="1"/>
</dbReference>
<dbReference type="SUPFAM" id="SSF53790">
    <property type="entry name" value="Tetrapyrrole methylase"/>
    <property type="match status" value="1"/>
</dbReference>
<evidence type="ECO:0000259" key="7">
    <source>
        <dbReference type="Pfam" id="PF00590"/>
    </source>
</evidence>
<evidence type="ECO:0000256" key="1">
    <source>
        <dbReference type="ARBA" id="ARBA00022490"/>
    </source>
</evidence>
<dbReference type="RefSeq" id="WP_139940764.1">
    <property type="nucleotide sequence ID" value="NZ_JBHSYP010000006.1"/>
</dbReference>
<sequence length="284" mass="30904">MIEKTEKKVAPGLYVTATPIGNLGDITLRALEVLGQADVIACEDTRVTGKLLARYDIKKPTIAYHDHNAERMLPKLLDHLEQGHKVVLVSDAGTPLISDPGYRLVHEARKAGHHVTSLPGASALLAALASAGLPTDRFLFAGFLPHKTAGRHKVLEEFRSLKATLVFYESPHRLLDSLKDIREVLGNRPVAVCRELTKLYEEIRQGPVDDVVAHYEQAALPKGEIVVVIGPPEEAEVSDSDVDEALVQALKKLSVKEAVAAVTGATGRKRKEVYARALELAGRD</sequence>
<comment type="similarity">
    <text evidence="6">Belongs to the methyltransferase superfamily. RsmI family.</text>
</comment>
<dbReference type="GO" id="GO:0005737">
    <property type="term" value="C:cytoplasm"/>
    <property type="evidence" value="ECO:0007669"/>
    <property type="project" value="UniProtKB-SubCell"/>
</dbReference>
<keyword evidence="10" id="KW-1185">Reference proteome</keyword>
<dbReference type="InterPro" id="IPR000878">
    <property type="entry name" value="4pyrrol_Mease"/>
</dbReference>
<comment type="catalytic activity">
    <reaction evidence="6">
        <text>cytidine(1402) in 16S rRNA + S-adenosyl-L-methionine = 2'-O-methylcytidine(1402) in 16S rRNA + S-adenosyl-L-homocysteine + H(+)</text>
        <dbReference type="Rhea" id="RHEA:42924"/>
        <dbReference type="Rhea" id="RHEA-COMP:10285"/>
        <dbReference type="Rhea" id="RHEA-COMP:10286"/>
        <dbReference type="ChEBI" id="CHEBI:15378"/>
        <dbReference type="ChEBI" id="CHEBI:57856"/>
        <dbReference type="ChEBI" id="CHEBI:59789"/>
        <dbReference type="ChEBI" id="CHEBI:74495"/>
        <dbReference type="ChEBI" id="CHEBI:82748"/>
        <dbReference type="EC" id="2.1.1.198"/>
    </reaction>
</comment>
<organism evidence="9 10">
    <name type="scientific">Emcibacter nanhaiensis</name>
    <dbReference type="NCBI Taxonomy" id="1505037"/>
    <lineage>
        <taxon>Bacteria</taxon>
        <taxon>Pseudomonadati</taxon>
        <taxon>Pseudomonadota</taxon>
        <taxon>Alphaproteobacteria</taxon>
        <taxon>Emcibacterales</taxon>
        <taxon>Emcibacteraceae</taxon>
        <taxon>Emcibacter</taxon>
    </lineage>
</organism>
<reference evidence="10" key="1">
    <citation type="submission" date="2019-06" db="EMBL/GenBank/DDBJ databases">
        <title>The complete genome of Emcibacter congregatus ZYLT.</title>
        <authorList>
            <person name="Zhao Z."/>
        </authorList>
    </citation>
    <scope>NUCLEOTIDE SEQUENCE [LARGE SCALE GENOMIC DNA]</scope>
    <source>
        <strain evidence="10">MCCC 1A06723</strain>
    </source>
</reference>
<dbReference type="FunFam" id="3.30.950.10:FF:000002">
    <property type="entry name" value="Ribosomal RNA small subunit methyltransferase I"/>
    <property type="match status" value="1"/>
</dbReference>
<dbReference type="InterPro" id="IPR018063">
    <property type="entry name" value="SAM_MeTrfase_RsmI_CS"/>
</dbReference>
<dbReference type="InterPro" id="IPR035996">
    <property type="entry name" value="4pyrrol_Methylase_sf"/>
</dbReference>
<comment type="function">
    <text evidence="6">Catalyzes the 2'-O-methylation of the ribose of cytidine 1402 (C1402) in 16S rRNA.</text>
</comment>
<keyword evidence="3 6" id="KW-0489">Methyltransferase</keyword>
<evidence type="ECO:0000256" key="3">
    <source>
        <dbReference type="ARBA" id="ARBA00022603"/>
    </source>
</evidence>
<feature type="domain" description="RsmI HTH" evidence="8">
    <location>
        <begin position="237"/>
        <end position="280"/>
    </location>
</feature>
<dbReference type="Proteomes" id="UP000319148">
    <property type="component" value="Unassembled WGS sequence"/>
</dbReference>
<dbReference type="AlphaFoldDB" id="A0A501PH48"/>
<dbReference type="EMBL" id="VFIY01000010">
    <property type="protein sequence ID" value="TPD59793.1"/>
    <property type="molecule type" value="Genomic_DNA"/>
</dbReference>
<dbReference type="Gene3D" id="3.30.950.10">
    <property type="entry name" value="Methyltransferase, Cobalt-precorrin-4 Transmethylase, Domain 2"/>
    <property type="match status" value="1"/>
</dbReference>
<dbReference type="Pfam" id="PF00590">
    <property type="entry name" value="TP_methylase"/>
    <property type="match status" value="1"/>
</dbReference>
<dbReference type="InterPro" id="IPR014776">
    <property type="entry name" value="4pyrrole_Mease_sub2"/>
</dbReference>
<evidence type="ECO:0000256" key="5">
    <source>
        <dbReference type="ARBA" id="ARBA00022691"/>
    </source>
</evidence>
<evidence type="ECO:0000259" key="8">
    <source>
        <dbReference type="Pfam" id="PF23016"/>
    </source>
</evidence>
<comment type="caution">
    <text evidence="9">The sequence shown here is derived from an EMBL/GenBank/DDBJ whole genome shotgun (WGS) entry which is preliminary data.</text>
</comment>
<dbReference type="EC" id="2.1.1.198" evidence="6"/>
<keyword evidence="2 6" id="KW-0698">rRNA processing</keyword>
<keyword evidence="5 6" id="KW-0949">S-adenosyl-L-methionine</keyword>
<dbReference type="InterPro" id="IPR014777">
    <property type="entry name" value="4pyrrole_Mease_sub1"/>
</dbReference>
<dbReference type="OrthoDB" id="9809084at2"/>
<feature type="domain" description="Tetrapyrrole methylase" evidence="7">
    <location>
        <begin position="13"/>
        <end position="211"/>
    </location>
</feature>
<accession>A0A501PH48</accession>
<dbReference type="Pfam" id="PF23016">
    <property type="entry name" value="RsmI_C"/>
    <property type="match status" value="1"/>
</dbReference>
<dbReference type="PROSITE" id="PS01296">
    <property type="entry name" value="RSMI"/>
    <property type="match status" value="1"/>
</dbReference>
<keyword evidence="1 6" id="KW-0963">Cytoplasm</keyword>
<dbReference type="FunFam" id="3.40.1010.10:FF:000007">
    <property type="entry name" value="Ribosomal RNA small subunit methyltransferase I"/>
    <property type="match status" value="1"/>
</dbReference>
<evidence type="ECO:0000313" key="9">
    <source>
        <dbReference type="EMBL" id="TPD59793.1"/>
    </source>
</evidence>
<dbReference type="PANTHER" id="PTHR46111">
    <property type="entry name" value="RIBOSOMAL RNA SMALL SUBUNIT METHYLTRANSFERASE I"/>
    <property type="match status" value="1"/>
</dbReference>
<dbReference type="HAMAP" id="MF_01877">
    <property type="entry name" value="16SrRNA_methyltr_I"/>
    <property type="match status" value="1"/>
</dbReference>
<dbReference type="NCBIfam" id="TIGR00096">
    <property type="entry name" value="16S rRNA (cytidine(1402)-2'-O)-methyltransferase"/>
    <property type="match status" value="1"/>
</dbReference>
<name>A0A501PH48_9PROT</name>
<gene>
    <name evidence="6 9" type="primary">rsmI</name>
    <name evidence="9" type="ORF">FIV46_09895</name>
</gene>
<evidence type="ECO:0000256" key="2">
    <source>
        <dbReference type="ARBA" id="ARBA00022552"/>
    </source>
</evidence>
<dbReference type="CDD" id="cd11648">
    <property type="entry name" value="RsmI"/>
    <property type="match status" value="1"/>
</dbReference>
<evidence type="ECO:0000256" key="6">
    <source>
        <dbReference type="HAMAP-Rule" id="MF_01877"/>
    </source>
</evidence>
<evidence type="ECO:0000313" key="10">
    <source>
        <dbReference type="Proteomes" id="UP000319148"/>
    </source>
</evidence>
<comment type="subcellular location">
    <subcellularLocation>
        <location evidence="6">Cytoplasm</location>
    </subcellularLocation>
</comment>
<dbReference type="Gene3D" id="3.40.1010.10">
    <property type="entry name" value="Cobalt-precorrin-4 Transmethylase, Domain 1"/>
    <property type="match status" value="1"/>
</dbReference>
<dbReference type="InterPro" id="IPR053910">
    <property type="entry name" value="RsmI_HTH"/>
</dbReference>
<dbReference type="GO" id="GO:0070677">
    <property type="term" value="F:rRNA (cytosine-2'-O-)-methyltransferase activity"/>
    <property type="evidence" value="ECO:0007669"/>
    <property type="project" value="UniProtKB-UniRule"/>
</dbReference>